<evidence type="ECO:0000256" key="6">
    <source>
        <dbReference type="ARBA" id="ARBA00022692"/>
    </source>
</evidence>
<keyword evidence="5" id="KW-0997">Cell inner membrane</keyword>
<keyword evidence="9 11" id="KW-0472">Membrane</keyword>
<evidence type="ECO:0000256" key="5">
    <source>
        <dbReference type="ARBA" id="ARBA00022519"/>
    </source>
</evidence>
<dbReference type="AlphaFoldDB" id="A0A3D9Z041"/>
<keyword evidence="7" id="KW-0653">Protein transport</keyword>
<dbReference type="InterPro" id="IPR037682">
    <property type="entry name" value="TonB_C"/>
</dbReference>
<dbReference type="InterPro" id="IPR006260">
    <property type="entry name" value="TonB/TolA_C"/>
</dbReference>
<evidence type="ECO:0000313" key="14">
    <source>
        <dbReference type="Proteomes" id="UP000256900"/>
    </source>
</evidence>
<name>A0A3D9Z041_9HYPH</name>
<accession>A0A3D9Z041</accession>
<feature type="compositionally biased region" description="Pro residues" evidence="10">
    <location>
        <begin position="203"/>
        <end position="228"/>
    </location>
</feature>
<evidence type="ECO:0000256" key="7">
    <source>
        <dbReference type="ARBA" id="ARBA00022927"/>
    </source>
</evidence>
<feature type="compositionally biased region" description="Basic and acidic residues" evidence="10">
    <location>
        <begin position="100"/>
        <end position="109"/>
    </location>
</feature>
<keyword evidence="8 11" id="KW-1133">Transmembrane helix</keyword>
<evidence type="ECO:0000313" key="13">
    <source>
        <dbReference type="EMBL" id="REF87458.1"/>
    </source>
</evidence>
<keyword evidence="6 11" id="KW-0812">Transmembrane</keyword>
<dbReference type="OrthoDB" id="7433592at2"/>
<evidence type="ECO:0000256" key="8">
    <source>
        <dbReference type="ARBA" id="ARBA00022989"/>
    </source>
</evidence>
<feature type="compositionally biased region" description="Basic and acidic residues" evidence="10">
    <location>
        <begin position="178"/>
        <end position="196"/>
    </location>
</feature>
<dbReference type="Pfam" id="PF03544">
    <property type="entry name" value="TonB_C"/>
    <property type="match status" value="1"/>
</dbReference>
<dbReference type="PANTHER" id="PTHR33446:SF2">
    <property type="entry name" value="PROTEIN TONB"/>
    <property type="match status" value="1"/>
</dbReference>
<evidence type="ECO:0000256" key="1">
    <source>
        <dbReference type="ARBA" id="ARBA00004383"/>
    </source>
</evidence>
<dbReference type="EMBL" id="QUMO01000002">
    <property type="protein sequence ID" value="REF87458.1"/>
    <property type="molecule type" value="Genomic_DNA"/>
</dbReference>
<dbReference type="RefSeq" id="WP_115835660.1">
    <property type="nucleotide sequence ID" value="NZ_CP025086.1"/>
</dbReference>
<dbReference type="NCBIfam" id="TIGR01352">
    <property type="entry name" value="tonB_Cterm"/>
    <property type="match status" value="1"/>
</dbReference>
<comment type="similarity">
    <text evidence="2">Belongs to the TonB family.</text>
</comment>
<dbReference type="PRINTS" id="PR01217">
    <property type="entry name" value="PRICHEXTENSN"/>
</dbReference>
<evidence type="ECO:0000259" key="12">
    <source>
        <dbReference type="PROSITE" id="PS52015"/>
    </source>
</evidence>
<gene>
    <name evidence="13" type="ORF">DES32_1080</name>
</gene>
<dbReference type="PANTHER" id="PTHR33446">
    <property type="entry name" value="PROTEIN TONB-RELATED"/>
    <property type="match status" value="1"/>
</dbReference>
<evidence type="ECO:0000256" key="10">
    <source>
        <dbReference type="SAM" id="MobiDB-lite"/>
    </source>
</evidence>
<dbReference type="Proteomes" id="UP000256900">
    <property type="component" value="Unassembled WGS sequence"/>
</dbReference>
<comment type="caution">
    <text evidence="13">The sequence shown here is derived from an EMBL/GenBank/DDBJ whole genome shotgun (WGS) entry which is preliminary data.</text>
</comment>
<keyword evidence="4" id="KW-1003">Cell membrane</keyword>
<evidence type="ECO:0000256" key="11">
    <source>
        <dbReference type="SAM" id="Phobius"/>
    </source>
</evidence>
<reference evidence="13 14" key="1">
    <citation type="submission" date="2018-08" db="EMBL/GenBank/DDBJ databases">
        <title>Genomic Encyclopedia of Type Strains, Phase IV (KMG-IV): sequencing the most valuable type-strain genomes for metagenomic binning, comparative biology and taxonomic classification.</title>
        <authorList>
            <person name="Goeker M."/>
        </authorList>
    </citation>
    <scope>NUCLEOTIDE SEQUENCE [LARGE SCALE GENOMIC DNA]</scope>
    <source>
        <strain evidence="13 14">BW863</strain>
    </source>
</reference>
<dbReference type="PROSITE" id="PS52015">
    <property type="entry name" value="TONB_CTD"/>
    <property type="match status" value="1"/>
</dbReference>
<evidence type="ECO:0000256" key="9">
    <source>
        <dbReference type="ARBA" id="ARBA00023136"/>
    </source>
</evidence>
<evidence type="ECO:0000256" key="4">
    <source>
        <dbReference type="ARBA" id="ARBA00022475"/>
    </source>
</evidence>
<dbReference type="InterPro" id="IPR051045">
    <property type="entry name" value="TonB-dependent_transducer"/>
</dbReference>
<feature type="transmembrane region" description="Helical" evidence="11">
    <location>
        <begin position="45"/>
        <end position="67"/>
    </location>
</feature>
<dbReference type="SUPFAM" id="SSF74653">
    <property type="entry name" value="TolA/TonB C-terminal domain"/>
    <property type="match status" value="1"/>
</dbReference>
<protein>
    <submittedName>
        <fullName evidence="13">TonB family protein</fullName>
    </submittedName>
</protein>
<proteinExistence type="inferred from homology"/>
<comment type="subcellular location">
    <subcellularLocation>
        <location evidence="1">Cell inner membrane</location>
        <topology evidence="1">Single-pass membrane protein</topology>
        <orientation evidence="1">Periplasmic side</orientation>
    </subcellularLocation>
</comment>
<keyword evidence="3" id="KW-0813">Transport</keyword>
<dbReference type="GO" id="GO:0055085">
    <property type="term" value="P:transmembrane transport"/>
    <property type="evidence" value="ECO:0007669"/>
    <property type="project" value="InterPro"/>
</dbReference>
<evidence type="ECO:0000256" key="2">
    <source>
        <dbReference type="ARBA" id="ARBA00006555"/>
    </source>
</evidence>
<sequence length="351" mass="36559">MAEDSPATFEPLFRAQWPDADSKGATQRADETTAAVLRLAQSRSFFAGLIGASILLHLAALAALVWLEHAPPLKPDAALEIPVDLVTAPPDAKPSGGSKGDPHGTEPGKPKPAASKADTSKLDTSKPAAAPKPEASKPPQAKPQPKTEVKPSPPKLEPPKSQPPKPQPAKPAPPPKPEVAKPEAPKLDAPKPEPPKPAEAVKPVPPVQPPPPLPVVKPQPANPPPPVTPSGSPEGRAEGLMQDNSRAVAVPQPSADGDEAVNYQTLVFGMLELNKEFPEDARRRGASGTALVAFELNDDGTVKNEKLLRSSGDAALDVESLALVQRAAPFPKPPPGAQKVFAADITFPAPK</sequence>
<dbReference type="GO" id="GO:0015031">
    <property type="term" value="P:protein transport"/>
    <property type="evidence" value="ECO:0007669"/>
    <property type="project" value="UniProtKB-KW"/>
</dbReference>
<dbReference type="GO" id="GO:0098797">
    <property type="term" value="C:plasma membrane protein complex"/>
    <property type="evidence" value="ECO:0007669"/>
    <property type="project" value="TreeGrafter"/>
</dbReference>
<dbReference type="GO" id="GO:0031992">
    <property type="term" value="F:energy transducer activity"/>
    <property type="evidence" value="ECO:0007669"/>
    <property type="project" value="TreeGrafter"/>
</dbReference>
<feature type="compositionally biased region" description="Pro residues" evidence="10">
    <location>
        <begin position="151"/>
        <end position="177"/>
    </location>
</feature>
<organism evidence="13 14">
    <name type="scientific">Methylovirgula ligni</name>
    <dbReference type="NCBI Taxonomy" id="569860"/>
    <lineage>
        <taxon>Bacteria</taxon>
        <taxon>Pseudomonadati</taxon>
        <taxon>Pseudomonadota</taxon>
        <taxon>Alphaproteobacteria</taxon>
        <taxon>Hyphomicrobiales</taxon>
        <taxon>Beijerinckiaceae</taxon>
        <taxon>Methylovirgula</taxon>
    </lineage>
</organism>
<feature type="domain" description="TonB C-terminal" evidence="12">
    <location>
        <begin position="262"/>
        <end position="351"/>
    </location>
</feature>
<feature type="region of interest" description="Disordered" evidence="10">
    <location>
        <begin position="88"/>
        <end position="257"/>
    </location>
</feature>
<keyword evidence="14" id="KW-1185">Reference proteome</keyword>
<evidence type="ECO:0000256" key="3">
    <source>
        <dbReference type="ARBA" id="ARBA00022448"/>
    </source>
</evidence>
<dbReference type="Gene3D" id="3.30.1150.10">
    <property type="match status" value="1"/>
</dbReference>
<feature type="compositionally biased region" description="Low complexity" evidence="10">
    <location>
        <begin position="125"/>
        <end position="146"/>
    </location>
</feature>